<sequence length="76" mass="8779">MKIMCQEYFDAVVRYAESIGDCTLQECLDRLERWGQNARQASEIELYRDFAPYSFLFKQRYADGSLGVVGGLVYHG</sequence>
<gene>
    <name evidence="1" type="ORF">OBE_04419</name>
</gene>
<feature type="non-terminal residue" evidence="1">
    <location>
        <position position="76"/>
    </location>
</feature>
<accession>K1T8C4</accession>
<dbReference type="AlphaFoldDB" id="K1T8C4"/>
<dbReference type="InterPro" id="IPR025185">
    <property type="entry name" value="DUF4120"/>
</dbReference>
<comment type="caution">
    <text evidence="1">The sequence shown here is derived from an EMBL/GenBank/DDBJ whole genome shotgun (WGS) entry which is preliminary data.</text>
</comment>
<evidence type="ECO:0000313" key="1">
    <source>
        <dbReference type="EMBL" id="EKC69417.1"/>
    </source>
</evidence>
<reference evidence="1" key="1">
    <citation type="journal article" date="2013" name="Environ. Microbiol.">
        <title>Microbiota from the distal guts of lean and obese adolescents exhibit partial functional redundancy besides clear differences in community structure.</title>
        <authorList>
            <person name="Ferrer M."/>
            <person name="Ruiz A."/>
            <person name="Lanza F."/>
            <person name="Haange S.B."/>
            <person name="Oberbach A."/>
            <person name="Till H."/>
            <person name="Bargiela R."/>
            <person name="Campoy C."/>
            <person name="Segura M.T."/>
            <person name="Richter M."/>
            <person name="von Bergen M."/>
            <person name="Seifert J."/>
            <person name="Suarez A."/>
        </authorList>
    </citation>
    <scope>NUCLEOTIDE SEQUENCE</scope>
</reference>
<proteinExistence type="predicted"/>
<protein>
    <submittedName>
        <fullName evidence="1">Uncharacterized protein</fullName>
    </submittedName>
</protein>
<organism evidence="1">
    <name type="scientific">human gut metagenome</name>
    <dbReference type="NCBI Taxonomy" id="408170"/>
    <lineage>
        <taxon>unclassified sequences</taxon>
        <taxon>metagenomes</taxon>
        <taxon>organismal metagenomes</taxon>
    </lineage>
</organism>
<dbReference type="EMBL" id="AJWZ01002999">
    <property type="protein sequence ID" value="EKC69417.1"/>
    <property type="molecule type" value="Genomic_DNA"/>
</dbReference>
<dbReference type="Pfam" id="PF13496">
    <property type="entry name" value="DUF4120"/>
    <property type="match status" value="1"/>
</dbReference>
<name>K1T8C4_9ZZZZ</name>